<dbReference type="KEGG" id="bmus:118889947"/>
<evidence type="ECO:0000313" key="3">
    <source>
        <dbReference type="RefSeq" id="XP_036697966.1"/>
    </source>
</evidence>
<feature type="compositionally biased region" description="Low complexity" evidence="1">
    <location>
        <begin position="134"/>
        <end position="143"/>
    </location>
</feature>
<dbReference type="AlphaFoldDB" id="A0A8B8WL77"/>
<keyword evidence="2" id="KW-1185">Reference proteome</keyword>
<feature type="region of interest" description="Disordered" evidence="1">
    <location>
        <begin position="312"/>
        <end position="363"/>
    </location>
</feature>
<organism evidence="2 3">
    <name type="scientific">Balaenoptera musculus</name>
    <name type="common">Blue whale</name>
    <dbReference type="NCBI Taxonomy" id="9771"/>
    <lineage>
        <taxon>Eukaryota</taxon>
        <taxon>Metazoa</taxon>
        <taxon>Chordata</taxon>
        <taxon>Craniata</taxon>
        <taxon>Vertebrata</taxon>
        <taxon>Euteleostomi</taxon>
        <taxon>Mammalia</taxon>
        <taxon>Eutheria</taxon>
        <taxon>Laurasiatheria</taxon>
        <taxon>Artiodactyla</taxon>
        <taxon>Whippomorpha</taxon>
        <taxon>Cetacea</taxon>
        <taxon>Mysticeti</taxon>
        <taxon>Balaenopteridae</taxon>
        <taxon>Balaenoptera</taxon>
    </lineage>
</organism>
<proteinExistence type="predicted"/>
<reference evidence="3" key="1">
    <citation type="submission" date="2025-08" db="UniProtKB">
        <authorList>
            <consortium name="RefSeq"/>
        </authorList>
    </citation>
    <scope>IDENTIFICATION</scope>
    <source>
        <tissue evidence="3">Epidermis and Blubber</tissue>
    </source>
</reference>
<protein>
    <submittedName>
        <fullName evidence="3">Translation initiation factor IF-2-like</fullName>
    </submittedName>
</protein>
<dbReference type="GeneID" id="118889947"/>
<feature type="compositionally biased region" description="Pro residues" evidence="1">
    <location>
        <begin position="252"/>
        <end position="274"/>
    </location>
</feature>
<dbReference type="Proteomes" id="UP000694857">
    <property type="component" value="Chromosome 2"/>
</dbReference>
<gene>
    <name evidence="3" type="primary">LOC118889947</name>
</gene>
<sequence>MQLPKESSFQGGRAQISGTNVCLYGSRSKALRSELVVARSGYSCRRLPPGPGTRGGASPQGQVRSPQVEAERRLEAAPGPPGTRCPGLTGFFLGTEPPGCHARAPAPAPGAPSQVPLTFSDPDPWGTRRGWAGGVRTRPSRSPSRPPGPAPLTRPGSCRSAAPRALRAEPPYPSLRPERLRAGRGRGGTRTLAPAPPSPLGTRQGSRPQAPPRWRGERGTRRAPRARRRPPRLGPSPAGGRSAAVGGSPLSPQTPRPGLPSPAREPPRAPPPACLRPGLILADGAELPRPGGKFDLRTSSVRPALGRRLGAWEVLPPGSRDGGKGRGSPPGGAKSKEEVTLISQPDREGAPSGPSHPTVPGATLRGIFAPQARKGDTQDAEGRRWGHIQAFGLSPTSALIFVRVITGLHDRVRLLWMGMRAAHEGYNLQNSVPRGLQSSQFRCGYAHVADEELGKCPKSNASQRVFSSLVP</sequence>
<feature type="compositionally biased region" description="Basic and acidic residues" evidence="1">
    <location>
        <begin position="334"/>
        <end position="349"/>
    </location>
</feature>
<evidence type="ECO:0000313" key="2">
    <source>
        <dbReference type="Proteomes" id="UP000694857"/>
    </source>
</evidence>
<feature type="region of interest" description="Disordered" evidence="1">
    <location>
        <begin position="42"/>
        <end position="277"/>
    </location>
</feature>
<feature type="compositionally biased region" description="Basic residues" evidence="1">
    <location>
        <begin position="221"/>
        <end position="231"/>
    </location>
</feature>
<evidence type="ECO:0000256" key="1">
    <source>
        <dbReference type="SAM" id="MobiDB-lite"/>
    </source>
</evidence>
<name>A0A8B8WL77_BALMU</name>
<dbReference type="OrthoDB" id="10403497at2759"/>
<dbReference type="RefSeq" id="XP_036697966.1">
    <property type="nucleotide sequence ID" value="XM_036842071.1"/>
</dbReference>
<accession>A0A8B8WL77</accession>